<reference evidence="8" key="1">
    <citation type="submission" date="2016-10" db="EMBL/GenBank/DDBJ databases">
        <authorList>
            <person name="Varghese N."/>
            <person name="Submissions S."/>
        </authorList>
    </citation>
    <scope>NUCLEOTIDE SEQUENCE [LARGE SCALE GENOMIC DNA]</scope>
    <source>
        <strain evidence="8">DSM 22082</strain>
    </source>
</reference>
<feature type="modified residue" description="4-aspartylphosphate" evidence="5">
    <location>
        <position position="70"/>
    </location>
</feature>
<keyword evidence="2" id="KW-0805">Transcription regulation</keyword>
<dbReference type="Pfam" id="PF00196">
    <property type="entry name" value="GerE"/>
    <property type="match status" value="1"/>
</dbReference>
<proteinExistence type="predicted"/>
<dbReference type="InterPro" id="IPR058245">
    <property type="entry name" value="NreC/VraR/RcsB-like_REC"/>
</dbReference>
<dbReference type="PANTHER" id="PTHR43214:SF24">
    <property type="entry name" value="TRANSCRIPTIONAL REGULATORY PROTEIN NARL-RELATED"/>
    <property type="match status" value="1"/>
</dbReference>
<dbReference type="SMART" id="SM00421">
    <property type="entry name" value="HTH_LUXR"/>
    <property type="match status" value="1"/>
</dbReference>
<dbReference type="SUPFAM" id="SSF46894">
    <property type="entry name" value="C-terminal effector domain of the bipartite response regulators"/>
    <property type="match status" value="1"/>
</dbReference>
<dbReference type="PROSITE" id="PS00622">
    <property type="entry name" value="HTH_LUXR_1"/>
    <property type="match status" value="1"/>
</dbReference>
<dbReference type="PROSITE" id="PS50110">
    <property type="entry name" value="RESPONSE_REGULATORY"/>
    <property type="match status" value="1"/>
</dbReference>
<feature type="domain" description="Response regulatory" evidence="7">
    <location>
        <begin position="20"/>
        <end position="140"/>
    </location>
</feature>
<evidence type="ECO:0000313" key="9">
    <source>
        <dbReference type="Proteomes" id="UP000199700"/>
    </source>
</evidence>
<evidence type="ECO:0000256" key="1">
    <source>
        <dbReference type="ARBA" id="ARBA00022553"/>
    </source>
</evidence>
<dbReference type="InterPro" id="IPR016032">
    <property type="entry name" value="Sig_transdc_resp-reg_C-effctor"/>
</dbReference>
<dbReference type="Proteomes" id="UP000199700">
    <property type="component" value="Chromosome"/>
</dbReference>
<dbReference type="STRING" id="629680.SAMN04489751_0195"/>
<keyword evidence="1 5" id="KW-0597">Phosphoprotein</keyword>
<dbReference type="AlphaFoldDB" id="A0A1H1LB63"/>
<dbReference type="SMART" id="SM00448">
    <property type="entry name" value="REC"/>
    <property type="match status" value="1"/>
</dbReference>
<evidence type="ECO:0000256" key="4">
    <source>
        <dbReference type="ARBA" id="ARBA00023163"/>
    </source>
</evidence>
<dbReference type="Pfam" id="PF00072">
    <property type="entry name" value="Response_reg"/>
    <property type="match status" value="1"/>
</dbReference>
<evidence type="ECO:0000256" key="5">
    <source>
        <dbReference type="PROSITE-ProRule" id="PRU00169"/>
    </source>
</evidence>
<dbReference type="CDD" id="cd06170">
    <property type="entry name" value="LuxR_C_like"/>
    <property type="match status" value="1"/>
</dbReference>
<name>A0A1H1LB63_BRESA</name>
<dbReference type="CDD" id="cd17535">
    <property type="entry name" value="REC_NarL-like"/>
    <property type="match status" value="1"/>
</dbReference>
<sequence>MSEPGMPESSAETPILGPMRVALADDSVLLREGVRSLLEDEGIAVVASVDDGQQLLTAVAAQRPNLAIVDVRMPPTHTTEGLEAALEIKRRFPDIGVLVLSQYVLREYATELLSTETVGVGYLLKNRVTDIDGFLESVNRIAAGGTVIDPEVVRQLLSGSEKQNSLSALTPRENEVLETMAEGLSNRGIAERLYVSISSVEKAISSIFDKLGLHAGQTTSRRVPAVLHYLDQS</sequence>
<keyword evidence="4" id="KW-0804">Transcription</keyword>
<keyword evidence="3 8" id="KW-0238">DNA-binding</keyword>
<dbReference type="GO" id="GO:0006355">
    <property type="term" value="P:regulation of DNA-templated transcription"/>
    <property type="evidence" value="ECO:0007669"/>
    <property type="project" value="InterPro"/>
</dbReference>
<dbReference type="InterPro" id="IPR001789">
    <property type="entry name" value="Sig_transdc_resp-reg_receiver"/>
</dbReference>
<dbReference type="EMBL" id="LT629739">
    <property type="protein sequence ID" value="SDR71746.1"/>
    <property type="molecule type" value="Genomic_DNA"/>
</dbReference>
<evidence type="ECO:0000313" key="8">
    <source>
        <dbReference type="EMBL" id="SDR71746.1"/>
    </source>
</evidence>
<evidence type="ECO:0000256" key="3">
    <source>
        <dbReference type="ARBA" id="ARBA00023125"/>
    </source>
</evidence>
<evidence type="ECO:0000256" key="2">
    <source>
        <dbReference type="ARBA" id="ARBA00023015"/>
    </source>
</evidence>
<organism evidence="8 9">
    <name type="scientific">Brevibacterium sandarakinum</name>
    <dbReference type="NCBI Taxonomy" id="629680"/>
    <lineage>
        <taxon>Bacteria</taxon>
        <taxon>Bacillati</taxon>
        <taxon>Actinomycetota</taxon>
        <taxon>Actinomycetes</taxon>
        <taxon>Micrococcales</taxon>
        <taxon>Brevibacteriaceae</taxon>
        <taxon>Brevibacterium</taxon>
    </lineage>
</organism>
<evidence type="ECO:0000259" key="6">
    <source>
        <dbReference type="PROSITE" id="PS50043"/>
    </source>
</evidence>
<dbReference type="GO" id="GO:0000160">
    <property type="term" value="P:phosphorelay signal transduction system"/>
    <property type="evidence" value="ECO:0007669"/>
    <property type="project" value="InterPro"/>
</dbReference>
<dbReference type="Gene3D" id="3.40.50.2300">
    <property type="match status" value="1"/>
</dbReference>
<dbReference type="GO" id="GO:0003677">
    <property type="term" value="F:DNA binding"/>
    <property type="evidence" value="ECO:0007669"/>
    <property type="project" value="UniProtKB-KW"/>
</dbReference>
<dbReference type="SUPFAM" id="SSF52172">
    <property type="entry name" value="CheY-like"/>
    <property type="match status" value="1"/>
</dbReference>
<dbReference type="InterPro" id="IPR039420">
    <property type="entry name" value="WalR-like"/>
</dbReference>
<dbReference type="InterPro" id="IPR000792">
    <property type="entry name" value="Tscrpt_reg_LuxR_C"/>
</dbReference>
<dbReference type="PRINTS" id="PR00038">
    <property type="entry name" value="HTHLUXR"/>
</dbReference>
<feature type="domain" description="HTH luxR-type" evidence="6">
    <location>
        <begin position="162"/>
        <end position="233"/>
    </location>
</feature>
<protein>
    <submittedName>
        <fullName evidence="8">DNA-binding response regulator, NarL/FixJ family, contains REC and HTH domains</fullName>
    </submittedName>
</protein>
<accession>A0A1H1LB63</accession>
<dbReference type="PANTHER" id="PTHR43214">
    <property type="entry name" value="TWO-COMPONENT RESPONSE REGULATOR"/>
    <property type="match status" value="1"/>
</dbReference>
<gene>
    <name evidence="8" type="ORF">SAMN04489751_0195</name>
</gene>
<evidence type="ECO:0000259" key="7">
    <source>
        <dbReference type="PROSITE" id="PS50110"/>
    </source>
</evidence>
<dbReference type="InterPro" id="IPR011006">
    <property type="entry name" value="CheY-like_superfamily"/>
</dbReference>
<dbReference type="PROSITE" id="PS50043">
    <property type="entry name" value="HTH_LUXR_2"/>
    <property type="match status" value="1"/>
</dbReference>
<keyword evidence="9" id="KW-1185">Reference proteome</keyword>